<reference evidence="1 2" key="1">
    <citation type="journal article" date="2019" name="Genome Biol. Evol.">
        <title>Insights into the evolution of the New World diploid cottons (Gossypium, subgenus Houzingenia) based on genome sequencing.</title>
        <authorList>
            <person name="Grover C.E."/>
            <person name="Arick M.A. 2nd"/>
            <person name="Thrash A."/>
            <person name="Conover J.L."/>
            <person name="Sanders W.S."/>
            <person name="Peterson D.G."/>
            <person name="Frelichowski J.E."/>
            <person name="Scheffler J.A."/>
            <person name="Scheffler B.E."/>
            <person name="Wendel J.F."/>
        </authorList>
    </citation>
    <scope>NUCLEOTIDE SEQUENCE [LARGE SCALE GENOMIC DNA]</scope>
    <source>
        <strain evidence="1">27</strain>
        <tissue evidence="1">Leaf</tissue>
    </source>
</reference>
<accession>A0A7J8SY95</accession>
<dbReference type="Proteomes" id="UP000593561">
    <property type="component" value="Unassembled WGS sequence"/>
</dbReference>
<dbReference type="AlphaFoldDB" id="A0A7J8SY95"/>
<dbReference type="EMBL" id="JABFAC010000012">
    <property type="protein sequence ID" value="MBA0631108.1"/>
    <property type="molecule type" value="Genomic_DNA"/>
</dbReference>
<protein>
    <submittedName>
        <fullName evidence="1">Uncharacterized protein</fullName>
    </submittedName>
</protein>
<keyword evidence="2" id="KW-1185">Reference proteome</keyword>
<sequence length="93" mass="10423">MEKLAIRTNAGKAKVCGTLIGIGGAMVFTFYKGIDINIWSTNVNLLKHHHQQCGVPLLVFKHCFDVFDGINTRSFVRSLYCEGLESMEAWVEC</sequence>
<organism evidence="1 2">
    <name type="scientific">Gossypium davidsonii</name>
    <name type="common">Davidson's cotton</name>
    <name type="synonym">Gossypium klotzschianum subsp. davidsonii</name>
    <dbReference type="NCBI Taxonomy" id="34287"/>
    <lineage>
        <taxon>Eukaryota</taxon>
        <taxon>Viridiplantae</taxon>
        <taxon>Streptophyta</taxon>
        <taxon>Embryophyta</taxon>
        <taxon>Tracheophyta</taxon>
        <taxon>Spermatophyta</taxon>
        <taxon>Magnoliopsida</taxon>
        <taxon>eudicotyledons</taxon>
        <taxon>Gunneridae</taxon>
        <taxon>Pentapetalae</taxon>
        <taxon>rosids</taxon>
        <taxon>malvids</taxon>
        <taxon>Malvales</taxon>
        <taxon>Malvaceae</taxon>
        <taxon>Malvoideae</taxon>
        <taxon>Gossypium</taxon>
    </lineage>
</organism>
<evidence type="ECO:0000313" key="1">
    <source>
        <dbReference type="EMBL" id="MBA0631108.1"/>
    </source>
</evidence>
<proteinExistence type="predicted"/>
<evidence type="ECO:0000313" key="2">
    <source>
        <dbReference type="Proteomes" id="UP000593561"/>
    </source>
</evidence>
<comment type="caution">
    <text evidence="1">The sequence shown here is derived from an EMBL/GenBank/DDBJ whole genome shotgun (WGS) entry which is preliminary data.</text>
</comment>
<gene>
    <name evidence="1" type="ORF">Godav_003136</name>
</gene>
<name>A0A7J8SY95_GOSDV</name>